<name>A0A1J1HNZ1_9DIPT</name>
<evidence type="ECO:0000313" key="1">
    <source>
        <dbReference type="EMBL" id="CRK89765.1"/>
    </source>
</evidence>
<reference evidence="1 2" key="1">
    <citation type="submission" date="2015-04" db="EMBL/GenBank/DDBJ databases">
        <authorList>
            <person name="Syromyatnikov M.Y."/>
            <person name="Popov V.N."/>
        </authorList>
    </citation>
    <scope>NUCLEOTIDE SEQUENCE [LARGE SCALE GENOMIC DNA]</scope>
</reference>
<dbReference type="Proteomes" id="UP000183832">
    <property type="component" value="Unassembled WGS sequence"/>
</dbReference>
<dbReference type="EMBL" id="CVRI01000014">
    <property type="protein sequence ID" value="CRK89765.1"/>
    <property type="molecule type" value="Genomic_DNA"/>
</dbReference>
<accession>A0A1J1HNZ1</accession>
<gene>
    <name evidence="1" type="ORF">CLUMA_CG003558</name>
</gene>
<evidence type="ECO:0000313" key="2">
    <source>
        <dbReference type="Proteomes" id="UP000183832"/>
    </source>
</evidence>
<sequence length="120" mass="13473">MSSTTIRHLRKCFNYGEKQCGWCRYGAPTTGAIKSHIANHHPSKTAYFYDRMVPLSSPGIKFVGTLEETLGMPDDKLTLRQFLTPTHRHFLAVAGANEESLRNEIGLKMFLTASGEQLDE</sequence>
<protein>
    <submittedName>
        <fullName evidence="1">CLUMA_CG003558, isoform A</fullName>
    </submittedName>
</protein>
<keyword evidence="2" id="KW-1185">Reference proteome</keyword>
<organism evidence="1 2">
    <name type="scientific">Clunio marinus</name>
    <dbReference type="NCBI Taxonomy" id="568069"/>
    <lineage>
        <taxon>Eukaryota</taxon>
        <taxon>Metazoa</taxon>
        <taxon>Ecdysozoa</taxon>
        <taxon>Arthropoda</taxon>
        <taxon>Hexapoda</taxon>
        <taxon>Insecta</taxon>
        <taxon>Pterygota</taxon>
        <taxon>Neoptera</taxon>
        <taxon>Endopterygota</taxon>
        <taxon>Diptera</taxon>
        <taxon>Nematocera</taxon>
        <taxon>Chironomoidea</taxon>
        <taxon>Chironomidae</taxon>
        <taxon>Clunio</taxon>
    </lineage>
</organism>
<proteinExistence type="predicted"/>
<dbReference type="AlphaFoldDB" id="A0A1J1HNZ1"/>